<sequence length="127" mass="13769">MTNWATMATLLADLPNLRGARCVNRADLFERTIDEYRVDGRPSAEELDAARAAALRLCRACPAVQLCRRWLDGLSPARRPRGVVAGLVVGSTGLPSKTGATAERDADGVLTRRLLRGPCDRREPAGQ</sequence>
<gene>
    <name evidence="2" type="ORF">MMARJ_17370</name>
</gene>
<protein>
    <recommendedName>
        <fullName evidence="1">4Fe-4S Wbl-type domain-containing protein</fullName>
    </recommendedName>
</protein>
<evidence type="ECO:0000313" key="3">
    <source>
        <dbReference type="Proteomes" id="UP000466831"/>
    </source>
</evidence>
<dbReference type="EMBL" id="AP022584">
    <property type="protein sequence ID" value="BBY10997.1"/>
    <property type="molecule type" value="Genomic_DNA"/>
</dbReference>
<name>A0ABM7JB31_9MYCO</name>
<evidence type="ECO:0000313" key="2">
    <source>
        <dbReference type="EMBL" id="BBY10997.1"/>
    </source>
</evidence>
<organism evidence="2 3">
    <name type="scientific">Mycobacterium marseillense</name>
    <dbReference type="NCBI Taxonomy" id="701042"/>
    <lineage>
        <taxon>Bacteria</taxon>
        <taxon>Bacillati</taxon>
        <taxon>Actinomycetota</taxon>
        <taxon>Actinomycetes</taxon>
        <taxon>Mycobacteriales</taxon>
        <taxon>Mycobacteriaceae</taxon>
        <taxon>Mycobacterium</taxon>
        <taxon>Mycobacterium avium complex (MAC)</taxon>
    </lineage>
</organism>
<dbReference type="InterPro" id="IPR034768">
    <property type="entry name" value="4FE4S_WBL"/>
</dbReference>
<evidence type="ECO:0000259" key="1">
    <source>
        <dbReference type="PROSITE" id="PS51674"/>
    </source>
</evidence>
<accession>A0ABM7JB31</accession>
<proteinExistence type="predicted"/>
<keyword evidence="3" id="KW-1185">Reference proteome</keyword>
<reference evidence="2 3" key="1">
    <citation type="journal article" date="2019" name="Emerg. Microbes Infect.">
        <title>Comprehensive subspecies identification of 175 nontuberculous mycobacteria species based on 7547 genomic profiles.</title>
        <authorList>
            <person name="Matsumoto Y."/>
            <person name="Kinjo T."/>
            <person name="Motooka D."/>
            <person name="Nabeya D."/>
            <person name="Jung N."/>
            <person name="Uechi K."/>
            <person name="Horii T."/>
            <person name="Iida T."/>
            <person name="Fujita J."/>
            <person name="Nakamura S."/>
        </authorList>
    </citation>
    <scope>NUCLEOTIDE SEQUENCE [LARGE SCALE GENOMIC DNA]</scope>
    <source>
        <strain evidence="2 3">JCM 17324</strain>
    </source>
</reference>
<dbReference type="PROSITE" id="PS51674">
    <property type="entry name" value="4FE4S_WBL"/>
    <property type="match status" value="1"/>
</dbReference>
<dbReference type="Proteomes" id="UP000466831">
    <property type="component" value="Chromosome"/>
</dbReference>
<dbReference type="RefSeq" id="WP_083019243.1">
    <property type="nucleotide sequence ID" value="NZ_AP022584.1"/>
</dbReference>
<feature type="domain" description="4Fe-4S Wbl-type" evidence="1">
    <location>
        <begin position="21"/>
        <end position="94"/>
    </location>
</feature>